<dbReference type="Gene3D" id="3.30.70.270">
    <property type="match status" value="1"/>
</dbReference>
<dbReference type="VEuPathDB" id="VectorBase:AATE013271"/>
<dbReference type="EnsemblMetazoa" id="AATE013271-RA">
    <property type="protein sequence ID" value="AATE013271-PA.1"/>
    <property type="gene ID" value="AATE013271"/>
</dbReference>
<dbReference type="Gene3D" id="3.10.10.10">
    <property type="entry name" value="HIV Type 1 Reverse Transcriptase, subunit A, domain 1"/>
    <property type="match status" value="1"/>
</dbReference>
<evidence type="ECO:0008006" key="2">
    <source>
        <dbReference type="Google" id="ProtNLM"/>
    </source>
</evidence>
<name>A0A182J8A4_ANOAO</name>
<sequence>LPATARSWAFSHILLELSLHADITEMFHQEQIAEQDVNSQRFLWRWGNANQSPEEYVMLRMTFGAACSPSAAQFVKNTNAERFRKQYPKAVLCIIENHYVDDMLCSVEREEEAILLAREVTFIHRQAGFELHHWLSNSTCILQSIGTSAAVEKELVPGSPAMRTEKVLGMWWNTETDVFCFKLTRAKLNELHRGNKPPTKRQMLKTLMSIYDPLGLIAAALLYLKALVQDAWQAGLDWEEEVDPAIAERWTRGTEHLPSLGGAWGDPAWNRYQFLDATAESLPWTARYSYTFWLLLVRRATWLSCISVFSKDQQSRCLWWVRRPR</sequence>
<accession>A0A182J8A4</accession>
<protein>
    <recommendedName>
        <fullName evidence="2">Reverse transcriptase domain-containing protein</fullName>
    </recommendedName>
</protein>
<dbReference type="PANTHER" id="PTHR47331">
    <property type="entry name" value="PHD-TYPE DOMAIN-CONTAINING PROTEIN"/>
    <property type="match status" value="1"/>
</dbReference>
<organism evidence="1">
    <name type="scientific">Anopheles atroparvus</name>
    <name type="common">European mosquito</name>
    <dbReference type="NCBI Taxonomy" id="41427"/>
    <lineage>
        <taxon>Eukaryota</taxon>
        <taxon>Metazoa</taxon>
        <taxon>Ecdysozoa</taxon>
        <taxon>Arthropoda</taxon>
        <taxon>Hexapoda</taxon>
        <taxon>Insecta</taxon>
        <taxon>Pterygota</taxon>
        <taxon>Neoptera</taxon>
        <taxon>Endopterygota</taxon>
        <taxon>Diptera</taxon>
        <taxon>Nematocera</taxon>
        <taxon>Culicoidea</taxon>
        <taxon>Culicidae</taxon>
        <taxon>Anophelinae</taxon>
        <taxon>Anopheles</taxon>
    </lineage>
</organism>
<dbReference type="InterPro" id="IPR043502">
    <property type="entry name" value="DNA/RNA_pol_sf"/>
</dbReference>
<dbReference type="EMBL" id="AXCP01008838">
    <property type="status" value="NOT_ANNOTATED_CDS"/>
    <property type="molecule type" value="Genomic_DNA"/>
</dbReference>
<dbReference type="GO" id="GO:0071897">
    <property type="term" value="P:DNA biosynthetic process"/>
    <property type="evidence" value="ECO:0007669"/>
    <property type="project" value="UniProtKB-ARBA"/>
</dbReference>
<dbReference type="Pfam" id="PF05380">
    <property type="entry name" value="Peptidase_A17"/>
    <property type="match status" value="1"/>
</dbReference>
<dbReference type="SUPFAM" id="SSF56672">
    <property type="entry name" value="DNA/RNA polymerases"/>
    <property type="match status" value="1"/>
</dbReference>
<dbReference type="AlphaFoldDB" id="A0A182J8A4"/>
<dbReference type="InterPro" id="IPR008042">
    <property type="entry name" value="Retrotrans_Pao"/>
</dbReference>
<reference evidence="1" key="1">
    <citation type="submission" date="2022-08" db="UniProtKB">
        <authorList>
            <consortium name="EnsemblMetazoa"/>
        </authorList>
    </citation>
    <scope>IDENTIFICATION</scope>
    <source>
        <strain evidence="1">EBRO</strain>
    </source>
</reference>
<dbReference type="InterPro" id="IPR043128">
    <property type="entry name" value="Rev_trsase/Diguanyl_cyclase"/>
</dbReference>
<dbReference type="STRING" id="41427.A0A182J8A4"/>
<evidence type="ECO:0000313" key="1">
    <source>
        <dbReference type="EnsemblMetazoa" id="AATE013271-PA.1"/>
    </source>
</evidence>
<dbReference type="PANTHER" id="PTHR47331:SF4">
    <property type="entry name" value="PEPTIDASE S1 DOMAIN-CONTAINING PROTEIN"/>
    <property type="match status" value="1"/>
</dbReference>
<proteinExistence type="predicted"/>